<dbReference type="EMBL" id="VFYP01000009">
    <property type="protein sequence ID" value="TPP03980.1"/>
    <property type="molecule type" value="Genomic_DNA"/>
</dbReference>
<accession>A0A504TRJ5</accession>
<evidence type="ECO:0000313" key="2">
    <source>
        <dbReference type="Proteomes" id="UP000316429"/>
    </source>
</evidence>
<name>A0A504TRJ5_9HYPH</name>
<sequence>MLLPDTLRSVACRNGGEWGWQPETIPLVIDEAEKLGLLNVGGQLQFLMPEGTCECYRVEVNALKGEPVGLTWSERVALSAKNARRQMVDITRFYDFIAEGRKAFAGPFAAYEATGGSVRDRMCFIWYLQADRRP</sequence>
<dbReference type="OrthoDB" id="7595506at2"/>
<proteinExistence type="predicted"/>
<protein>
    <submittedName>
        <fullName evidence="1">Uncharacterized protein</fullName>
    </submittedName>
</protein>
<evidence type="ECO:0000313" key="1">
    <source>
        <dbReference type="EMBL" id="TPP03980.1"/>
    </source>
</evidence>
<dbReference type="Proteomes" id="UP000316429">
    <property type="component" value="Unassembled WGS sequence"/>
</dbReference>
<organism evidence="1 2">
    <name type="scientific">Rhizobium glycinendophyticum</name>
    <dbReference type="NCBI Taxonomy" id="2589807"/>
    <lineage>
        <taxon>Bacteria</taxon>
        <taxon>Pseudomonadati</taxon>
        <taxon>Pseudomonadota</taxon>
        <taxon>Alphaproteobacteria</taxon>
        <taxon>Hyphomicrobiales</taxon>
        <taxon>Rhizobiaceae</taxon>
        <taxon>Rhizobium/Agrobacterium group</taxon>
        <taxon>Rhizobium</taxon>
    </lineage>
</organism>
<gene>
    <name evidence="1" type="ORF">FJQ55_22875</name>
</gene>
<reference evidence="1 2" key="1">
    <citation type="submission" date="2019-06" db="EMBL/GenBank/DDBJ databases">
        <title>Rhizobium sp. CL12 isolated from roots of soybean.</title>
        <authorList>
            <person name="Wang C."/>
        </authorList>
    </citation>
    <scope>NUCLEOTIDE SEQUENCE [LARGE SCALE GENOMIC DNA]</scope>
    <source>
        <strain evidence="1 2">CL12</strain>
    </source>
</reference>
<keyword evidence="2" id="KW-1185">Reference proteome</keyword>
<comment type="caution">
    <text evidence="1">The sequence shown here is derived from an EMBL/GenBank/DDBJ whole genome shotgun (WGS) entry which is preliminary data.</text>
</comment>
<dbReference type="AlphaFoldDB" id="A0A504TRJ5"/>